<dbReference type="VEuPathDB" id="FungiDB:H310_10631"/>
<keyword evidence="8" id="KW-0333">Golgi apparatus</keyword>
<dbReference type="PANTHER" id="PTHR31646:SF1">
    <property type="entry name" value="ALPHA-1,2-MANNOSYLTRANSFERASE MNN2"/>
    <property type="match status" value="1"/>
</dbReference>
<dbReference type="GO" id="GO:0046354">
    <property type="term" value="P:mannan biosynthetic process"/>
    <property type="evidence" value="ECO:0007669"/>
    <property type="project" value="TreeGrafter"/>
</dbReference>
<comment type="subcellular location">
    <subcellularLocation>
        <location evidence="10">Endomembrane system</location>
        <topology evidence="10">Single-pass membrane protein</topology>
    </subcellularLocation>
    <subcellularLocation>
        <location evidence="1">Golgi apparatus membrane</location>
    </subcellularLocation>
    <subcellularLocation>
        <location evidence="2">Membrane</location>
        <topology evidence="2">Single-pass type II membrane protein</topology>
    </subcellularLocation>
</comment>
<evidence type="ECO:0000256" key="2">
    <source>
        <dbReference type="ARBA" id="ARBA00004606"/>
    </source>
</evidence>
<accession>A0A024TPB4</accession>
<dbReference type="Pfam" id="PF11051">
    <property type="entry name" value="Mannosyl_trans3"/>
    <property type="match status" value="2"/>
</dbReference>
<dbReference type="GO" id="GO:0000026">
    <property type="term" value="F:alpha-1,2-mannosyltransferase activity"/>
    <property type="evidence" value="ECO:0007669"/>
    <property type="project" value="TreeGrafter"/>
</dbReference>
<evidence type="ECO:0000256" key="1">
    <source>
        <dbReference type="ARBA" id="ARBA00004394"/>
    </source>
</evidence>
<keyword evidence="7 11" id="KW-1133">Transmembrane helix</keyword>
<dbReference type="EMBL" id="KI913978">
    <property type="protein sequence ID" value="ETV95975.1"/>
    <property type="molecule type" value="Genomic_DNA"/>
</dbReference>
<dbReference type="RefSeq" id="XP_008875286.1">
    <property type="nucleotide sequence ID" value="XM_008877064.1"/>
</dbReference>
<evidence type="ECO:0000313" key="12">
    <source>
        <dbReference type="EMBL" id="ETV95975.1"/>
    </source>
</evidence>
<dbReference type="GeneID" id="20087681"/>
<dbReference type="PANTHER" id="PTHR31646">
    <property type="entry name" value="ALPHA-1,2-MANNOSYLTRANSFERASE MNN2"/>
    <property type="match status" value="1"/>
</dbReference>
<gene>
    <name evidence="12" type="ORF">H310_10631</name>
</gene>
<proteinExistence type="inferred from homology"/>
<keyword evidence="4" id="KW-0808">Transferase</keyword>
<keyword evidence="5 11" id="KW-0812">Transmembrane</keyword>
<evidence type="ECO:0000256" key="7">
    <source>
        <dbReference type="ARBA" id="ARBA00022989"/>
    </source>
</evidence>
<evidence type="ECO:0000256" key="8">
    <source>
        <dbReference type="ARBA" id="ARBA00023034"/>
    </source>
</evidence>
<dbReference type="Pfam" id="PF21672">
    <property type="entry name" value="COMM_HN"/>
    <property type="match status" value="1"/>
</dbReference>
<evidence type="ECO:0000256" key="9">
    <source>
        <dbReference type="ARBA" id="ARBA00023136"/>
    </source>
</evidence>
<keyword evidence="6" id="KW-0735">Signal-anchor</keyword>
<reference evidence="12" key="1">
    <citation type="submission" date="2013-12" db="EMBL/GenBank/DDBJ databases">
        <title>The Genome Sequence of Aphanomyces invadans NJM9701.</title>
        <authorList>
            <consortium name="The Broad Institute Genomics Platform"/>
            <person name="Russ C."/>
            <person name="Tyler B."/>
            <person name="van West P."/>
            <person name="Dieguez-Uribeondo J."/>
            <person name="Young S.K."/>
            <person name="Zeng Q."/>
            <person name="Gargeya S."/>
            <person name="Fitzgerald M."/>
            <person name="Abouelleil A."/>
            <person name="Alvarado L."/>
            <person name="Chapman S.B."/>
            <person name="Gainer-Dewar J."/>
            <person name="Goldberg J."/>
            <person name="Griggs A."/>
            <person name="Gujja S."/>
            <person name="Hansen M."/>
            <person name="Howarth C."/>
            <person name="Imamovic A."/>
            <person name="Ireland A."/>
            <person name="Larimer J."/>
            <person name="McCowan C."/>
            <person name="Murphy C."/>
            <person name="Pearson M."/>
            <person name="Poon T.W."/>
            <person name="Priest M."/>
            <person name="Roberts A."/>
            <person name="Saif S."/>
            <person name="Shea T."/>
            <person name="Sykes S."/>
            <person name="Wortman J."/>
            <person name="Nusbaum C."/>
            <person name="Birren B."/>
        </authorList>
    </citation>
    <scope>NUCLEOTIDE SEQUENCE [LARGE SCALE GENOMIC DNA]</scope>
    <source>
        <strain evidence="12">NJM9701</strain>
    </source>
</reference>
<dbReference type="InterPro" id="IPR022751">
    <property type="entry name" value="Alpha_mannosyltransferase"/>
</dbReference>
<comment type="similarity">
    <text evidence="3">Belongs to the MNN1/MNT family.</text>
</comment>
<dbReference type="eggNOG" id="ENOG502RCZE">
    <property type="taxonomic scope" value="Eukaryota"/>
</dbReference>
<evidence type="ECO:0000256" key="6">
    <source>
        <dbReference type="ARBA" id="ARBA00022968"/>
    </source>
</evidence>
<evidence type="ECO:0000256" key="4">
    <source>
        <dbReference type="ARBA" id="ARBA00022679"/>
    </source>
</evidence>
<dbReference type="OrthoDB" id="430354at2759"/>
<keyword evidence="9 11" id="KW-0472">Membrane</keyword>
<sequence>MKVPPLVTALGGAVTTLLIVSVWLAWQLHQLNVRLADTAVHRHVNLAVVPPPTPSAPSTPPPIELPDWRQAFDRSDYTCVGWYETGNCDADTAPIDPLPIHDCHVTIPTGSPGFCAIQHRETGVIRRLYTRCDGVRAPFQCIQTSNIWDYAVDTKTFVYTHAPSVPAQNLRGWNTKRGIVMSLYPNALATGYAAIRQLRAVGCALPIEIWIVQEEMLATDAILHALVESVRHQYNCMVRYVEDPLARRFYVKPYAIYHSLFDQVLFLDADNFAVRDPSYLFSRPEFVQTGAMFWPDFWQPNNTIFGVTDRSLLWEILGIPFVDMFEQESGQLVIDRRKSRKPLAVLMRLAFGLPRLLHDMDLIWGDKDLFRLAWLQANHPFHMIEKPPGAAGLKHRDFDLFCGHTMVQHDPDGQILFLHRNTFKLTGAAHVPLLWSHIQDFRRSKADVDYVVRFAHGGEAFEDFRCFGNDTNYSPAFEVRPFAEYPFASIEVHHGVELDVVTDAVVSAIVKAASYDDVLDHLVAAVGEVDAKAILVAIKWILVHAAKYNVQEGVLLSEVQQLGLPSDAARTLTSVFHLHQHSLRRHLQLHNTLATSTAVPCKWQLSYAITSAAPPIPTIEMSLGGSSATTSFDVDVRTFRALHYELRAAQALLAASVSNVA</sequence>
<protein>
    <submittedName>
        <fullName evidence="12">Uncharacterized protein</fullName>
    </submittedName>
</protein>
<evidence type="ECO:0000256" key="5">
    <source>
        <dbReference type="ARBA" id="ARBA00022692"/>
    </source>
</evidence>
<evidence type="ECO:0000256" key="10">
    <source>
        <dbReference type="ARBA" id="ARBA00037847"/>
    </source>
</evidence>
<dbReference type="GO" id="GO:0000139">
    <property type="term" value="C:Golgi membrane"/>
    <property type="evidence" value="ECO:0007669"/>
    <property type="project" value="UniProtKB-SubCell"/>
</dbReference>
<dbReference type="SUPFAM" id="SSF53448">
    <property type="entry name" value="Nucleotide-diphospho-sugar transferases"/>
    <property type="match status" value="1"/>
</dbReference>
<feature type="transmembrane region" description="Helical" evidence="11">
    <location>
        <begin position="6"/>
        <end position="26"/>
    </location>
</feature>
<dbReference type="AlphaFoldDB" id="A0A024TPB4"/>
<dbReference type="InterPro" id="IPR029044">
    <property type="entry name" value="Nucleotide-diphossugar_trans"/>
</dbReference>
<evidence type="ECO:0000256" key="11">
    <source>
        <dbReference type="SAM" id="Phobius"/>
    </source>
</evidence>
<organism evidence="12">
    <name type="scientific">Aphanomyces invadans</name>
    <dbReference type="NCBI Taxonomy" id="157072"/>
    <lineage>
        <taxon>Eukaryota</taxon>
        <taxon>Sar</taxon>
        <taxon>Stramenopiles</taxon>
        <taxon>Oomycota</taxon>
        <taxon>Saprolegniomycetes</taxon>
        <taxon>Saprolegniales</taxon>
        <taxon>Verrucalvaceae</taxon>
        <taxon>Aphanomyces</taxon>
    </lineage>
</organism>
<name>A0A024TPB4_9STRA</name>
<evidence type="ECO:0000256" key="3">
    <source>
        <dbReference type="ARBA" id="ARBA00009105"/>
    </source>
</evidence>
<dbReference type="STRING" id="157072.A0A024TPB4"/>